<reference evidence="1 2" key="1">
    <citation type="submission" date="2020-08" db="EMBL/GenBank/DDBJ databases">
        <title>Genomic Encyclopedia of Type Strains, Phase IV (KMG-V): Genome sequencing to study the core and pangenomes of soil and plant-associated prokaryotes.</title>
        <authorList>
            <person name="Whitman W."/>
        </authorList>
    </citation>
    <scope>NUCLEOTIDE SEQUENCE [LARGE SCALE GENOMIC DNA]</scope>
    <source>
        <strain evidence="1 2">SEMIA 4074</strain>
    </source>
</reference>
<accession>A0A7W6Q7V2</accession>
<organism evidence="1 2">
    <name type="scientific">Rhizobium aethiopicum</name>
    <dbReference type="NCBI Taxonomy" id="1138170"/>
    <lineage>
        <taxon>Bacteria</taxon>
        <taxon>Pseudomonadati</taxon>
        <taxon>Pseudomonadota</taxon>
        <taxon>Alphaproteobacteria</taxon>
        <taxon>Hyphomicrobiales</taxon>
        <taxon>Rhizobiaceae</taxon>
        <taxon>Rhizobium/Agrobacterium group</taxon>
        <taxon>Rhizobium</taxon>
    </lineage>
</organism>
<dbReference type="Gene3D" id="1.20.1590.10">
    <property type="entry name" value="YP_001051499.1 domain like"/>
    <property type="match status" value="1"/>
</dbReference>
<comment type="caution">
    <text evidence="1">The sequence shown here is derived from an EMBL/GenBank/DDBJ whole genome shotgun (WGS) entry which is preliminary data.</text>
</comment>
<dbReference type="AlphaFoldDB" id="A0A7W6Q7V2"/>
<sequence>MMERFNEKQLLSDLAPLSQRDCSFLAIASAARQKSSFCWYHEVTGSGRPEFFSECIESLWGATEEDRAPPDWEELFEQSMKMMPADDRPWAIVDALAEDALASLCYSIRAKIAPSVQEVAWALRRAYEAADQVAIYLLRRDSREPSEEEILMHPVVQRELSRQRRDRSLALKSEFLEIISASSKEELIQRNERPVIAAVNAT</sequence>
<dbReference type="InterPro" id="IPR007338">
    <property type="entry name" value="DUF416"/>
</dbReference>
<dbReference type="InterPro" id="IPR023381">
    <property type="entry name" value="YP001051499.1-like_dom_sf"/>
</dbReference>
<evidence type="ECO:0008006" key="3">
    <source>
        <dbReference type="Google" id="ProtNLM"/>
    </source>
</evidence>
<protein>
    <recommendedName>
        <fullName evidence="3">DUF416 family protein</fullName>
    </recommendedName>
</protein>
<dbReference type="Pfam" id="PF04222">
    <property type="entry name" value="DUF416"/>
    <property type="match status" value="1"/>
</dbReference>
<proteinExistence type="predicted"/>
<evidence type="ECO:0000313" key="1">
    <source>
        <dbReference type="EMBL" id="MBB4189887.1"/>
    </source>
</evidence>
<dbReference type="EMBL" id="JACIFV010000001">
    <property type="protein sequence ID" value="MBB4189887.1"/>
    <property type="molecule type" value="Genomic_DNA"/>
</dbReference>
<name>A0A7W6Q7V2_9HYPH</name>
<evidence type="ECO:0000313" key="2">
    <source>
        <dbReference type="Proteomes" id="UP000524492"/>
    </source>
</evidence>
<dbReference type="RefSeq" id="WP_184452508.1">
    <property type="nucleotide sequence ID" value="NZ_JACIFV010000001.1"/>
</dbReference>
<gene>
    <name evidence="1" type="ORF">GGD53_000003</name>
</gene>
<keyword evidence="2" id="KW-1185">Reference proteome</keyword>
<dbReference type="Proteomes" id="UP000524492">
    <property type="component" value="Unassembled WGS sequence"/>
</dbReference>